<evidence type="ECO:0000313" key="1">
    <source>
        <dbReference type="EMBL" id="QIZ71262.1"/>
    </source>
</evidence>
<dbReference type="Proteomes" id="UP000500857">
    <property type="component" value="Chromosome"/>
</dbReference>
<dbReference type="PROSITE" id="PS51257">
    <property type="entry name" value="PROKAR_LIPOPROTEIN"/>
    <property type="match status" value="1"/>
</dbReference>
<protein>
    <submittedName>
        <fullName evidence="1">DUF1816 domain-containing protein</fullName>
    </submittedName>
</protein>
<accession>A0A6H1TXD3</accession>
<dbReference type="AlphaFoldDB" id="A0A6H1TXD3"/>
<dbReference type="Pfam" id="PF08846">
    <property type="entry name" value="DUF1816"/>
    <property type="match status" value="1"/>
</dbReference>
<dbReference type="InterPro" id="IPR014945">
    <property type="entry name" value="DUF1816"/>
</dbReference>
<dbReference type="RefSeq" id="WP_168569416.1">
    <property type="nucleotide sequence ID" value="NZ_CP051167.1"/>
</dbReference>
<dbReference type="EMBL" id="CP051167">
    <property type="protein sequence ID" value="QIZ71262.1"/>
    <property type="molecule type" value="Genomic_DNA"/>
</dbReference>
<keyword evidence="2" id="KW-1185">Reference proteome</keyword>
<organism evidence="1 2">
    <name type="scientific">Oxynema aestuarii AP17</name>
    <dbReference type="NCBI Taxonomy" id="2064643"/>
    <lineage>
        <taxon>Bacteria</taxon>
        <taxon>Bacillati</taxon>
        <taxon>Cyanobacteriota</taxon>
        <taxon>Cyanophyceae</taxon>
        <taxon>Oscillatoriophycideae</taxon>
        <taxon>Oscillatoriales</taxon>
        <taxon>Oscillatoriaceae</taxon>
        <taxon>Oxynema</taxon>
        <taxon>Oxynema aestuarii</taxon>
    </lineage>
</organism>
<reference evidence="1 2" key="1">
    <citation type="submission" date="2020-04" db="EMBL/GenBank/DDBJ databases">
        <authorList>
            <person name="Basu S."/>
            <person name="Maruthanayagam V."/>
            <person name="Chakraborty S."/>
            <person name="Pramanik A."/>
            <person name="Mukherjee J."/>
            <person name="Brink B."/>
        </authorList>
    </citation>
    <scope>NUCLEOTIDE SEQUENCE [LARGE SCALE GENOMIC DNA]</scope>
    <source>
        <strain evidence="1 2">AP17</strain>
    </source>
</reference>
<proteinExistence type="predicted"/>
<sequence>MNEIKELLISLLNLFGLACWAEIVTEKPGCTYYFGPFFSKQDAETATKGYLEDLQQENAQGINISIKRCKPQDLTIYDELADLNPYHGSPVFSGQM</sequence>
<dbReference type="KEGG" id="oxy:HCG48_12265"/>
<evidence type="ECO:0000313" key="2">
    <source>
        <dbReference type="Proteomes" id="UP000500857"/>
    </source>
</evidence>
<gene>
    <name evidence="1" type="ORF">HCG48_12265</name>
</gene>
<name>A0A6H1TXD3_9CYAN</name>